<name>A0A6J6T4T4_9ZZZZ</name>
<evidence type="ECO:0000313" key="2">
    <source>
        <dbReference type="EMBL" id="CAB4763406.1"/>
    </source>
</evidence>
<dbReference type="InterPro" id="IPR011008">
    <property type="entry name" value="Dimeric_a/b-barrel"/>
</dbReference>
<dbReference type="EMBL" id="CAFBQB010000029">
    <property type="protein sequence ID" value="CAB5040797.1"/>
    <property type="molecule type" value="Genomic_DNA"/>
</dbReference>
<dbReference type="Pfam" id="PF05336">
    <property type="entry name" value="rhaM"/>
    <property type="match status" value="1"/>
</dbReference>
<evidence type="ECO:0000313" key="1">
    <source>
        <dbReference type="EMBL" id="CAB4741907.1"/>
    </source>
</evidence>
<organism evidence="1">
    <name type="scientific">freshwater metagenome</name>
    <dbReference type="NCBI Taxonomy" id="449393"/>
    <lineage>
        <taxon>unclassified sequences</taxon>
        <taxon>metagenomes</taxon>
        <taxon>ecological metagenomes</taxon>
    </lineage>
</organism>
<dbReference type="InterPro" id="IPR008000">
    <property type="entry name" value="Rham/fucose_mutarotase"/>
</dbReference>
<evidence type="ECO:0000313" key="3">
    <source>
        <dbReference type="EMBL" id="CAB5040797.1"/>
    </source>
</evidence>
<accession>A0A6J6T4T4</accession>
<gene>
    <name evidence="1" type="ORF">UFOPK2772_01062</name>
    <name evidence="2" type="ORF">UFOPK2850_01312</name>
    <name evidence="3" type="ORF">UFOPK4248_00339</name>
</gene>
<dbReference type="Gene3D" id="3.30.70.100">
    <property type="match status" value="1"/>
</dbReference>
<dbReference type="EMBL" id="CAEZYT010000077">
    <property type="protein sequence ID" value="CAB4741907.1"/>
    <property type="molecule type" value="Genomic_DNA"/>
</dbReference>
<dbReference type="EMBL" id="CAEZZH010000026">
    <property type="protein sequence ID" value="CAB4763406.1"/>
    <property type="molecule type" value="Genomic_DNA"/>
</dbReference>
<sequence length="107" mass="12545">MTRYASVVGMKPENRAEYERLHADVWPDILAKIFECNIRNYSIYRYGELLFSYFEYIGNDFDGDMAKMAADPMTQKWWGVCKPLQSPVPDRADGEWWAAIPEVFHVD</sequence>
<proteinExistence type="predicted"/>
<dbReference type="PANTHER" id="PTHR34389">
    <property type="entry name" value="L-RHAMNOSE MUTAROTASE"/>
    <property type="match status" value="1"/>
</dbReference>
<dbReference type="GO" id="GO:0016857">
    <property type="term" value="F:racemase and epimerase activity, acting on carbohydrates and derivatives"/>
    <property type="evidence" value="ECO:0007669"/>
    <property type="project" value="InterPro"/>
</dbReference>
<reference evidence="1" key="1">
    <citation type="submission" date="2020-05" db="EMBL/GenBank/DDBJ databases">
        <authorList>
            <person name="Chiriac C."/>
            <person name="Salcher M."/>
            <person name="Ghai R."/>
            <person name="Kavagutti S V."/>
        </authorList>
    </citation>
    <scope>NUCLEOTIDE SEQUENCE</scope>
</reference>
<dbReference type="PANTHER" id="PTHR34389:SF2">
    <property type="entry name" value="L-RHAMNOSE MUTAROTASE"/>
    <property type="match status" value="1"/>
</dbReference>
<protein>
    <submittedName>
        <fullName evidence="1">Unannotated protein</fullName>
    </submittedName>
</protein>
<dbReference type="SUPFAM" id="SSF54909">
    <property type="entry name" value="Dimeric alpha+beta barrel"/>
    <property type="match status" value="1"/>
</dbReference>
<dbReference type="AlphaFoldDB" id="A0A6J6T4T4"/>